<dbReference type="EMBL" id="CACRXK020007463">
    <property type="protein sequence ID" value="CAB4012312.1"/>
    <property type="molecule type" value="Genomic_DNA"/>
</dbReference>
<dbReference type="OrthoDB" id="411173at2759"/>
<name>A0A7D9EJZ6_PARCT</name>
<evidence type="ECO:0000313" key="2">
    <source>
        <dbReference type="Proteomes" id="UP001152795"/>
    </source>
</evidence>
<protein>
    <submittedName>
        <fullName evidence="1">Uncharacterized protein</fullName>
    </submittedName>
</protein>
<comment type="caution">
    <text evidence="1">The sequence shown here is derived from an EMBL/GenBank/DDBJ whole genome shotgun (WGS) entry which is preliminary data.</text>
</comment>
<dbReference type="PROSITE" id="PS00290">
    <property type="entry name" value="IG_MHC"/>
    <property type="match status" value="1"/>
</dbReference>
<reference evidence="1" key="1">
    <citation type="submission" date="2020-04" db="EMBL/GenBank/DDBJ databases">
        <authorList>
            <person name="Alioto T."/>
            <person name="Alioto T."/>
            <person name="Gomez Garrido J."/>
        </authorList>
    </citation>
    <scope>NUCLEOTIDE SEQUENCE</scope>
    <source>
        <strain evidence="1">A484AB</strain>
    </source>
</reference>
<keyword evidence="2" id="KW-1185">Reference proteome</keyword>
<dbReference type="AlphaFoldDB" id="A0A7D9EJZ6"/>
<accession>A0A7D9EJZ6</accession>
<sequence>LRRFGLDAGDLKCFYVASIRSILEYSCQVFHYGLPQYLSDVIERIQKRALRVIYPQLSYQDALDMLELKTLSTRRGDLCKKLFNSILDNEDHKLHNLLPPKPK</sequence>
<evidence type="ECO:0000313" key="1">
    <source>
        <dbReference type="EMBL" id="CAB4012312.1"/>
    </source>
</evidence>
<organism evidence="1 2">
    <name type="scientific">Paramuricea clavata</name>
    <name type="common">Red gorgonian</name>
    <name type="synonym">Violescent sea-whip</name>
    <dbReference type="NCBI Taxonomy" id="317549"/>
    <lineage>
        <taxon>Eukaryota</taxon>
        <taxon>Metazoa</taxon>
        <taxon>Cnidaria</taxon>
        <taxon>Anthozoa</taxon>
        <taxon>Octocorallia</taxon>
        <taxon>Malacalcyonacea</taxon>
        <taxon>Plexauridae</taxon>
        <taxon>Paramuricea</taxon>
    </lineage>
</organism>
<gene>
    <name evidence="1" type="ORF">PACLA_8A059071</name>
</gene>
<dbReference type="InterPro" id="IPR003006">
    <property type="entry name" value="Ig/MHC_CS"/>
</dbReference>
<feature type="non-terminal residue" evidence="1">
    <location>
        <position position="103"/>
    </location>
</feature>
<proteinExistence type="predicted"/>
<dbReference type="Proteomes" id="UP001152795">
    <property type="component" value="Unassembled WGS sequence"/>
</dbReference>
<feature type="non-terminal residue" evidence="1">
    <location>
        <position position="1"/>
    </location>
</feature>